<keyword evidence="6" id="KW-0934">Plastid</keyword>
<dbReference type="GO" id="GO:0046872">
    <property type="term" value="F:metal ion binding"/>
    <property type="evidence" value="ECO:0007669"/>
    <property type="project" value="UniProtKB-KW"/>
</dbReference>
<keyword evidence="9" id="KW-0547">Nucleotide-binding</keyword>
<dbReference type="GO" id="GO:0009507">
    <property type="term" value="C:chloroplast"/>
    <property type="evidence" value="ECO:0007669"/>
    <property type="project" value="UniProtKB-SubCell"/>
</dbReference>
<evidence type="ECO:0000256" key="3">
    <source>
        <dbReference type="ARBA" id="ARBA00007837"/>
    </source>
</evidence>
<feature type="domain" description="Alpha-glucan water dikinase-like N-terminal Ig-like" evidence="19">
    <location>
        <begin position="328"/>
        <end position="445"/>
    </location>
</feature>
<dbReference type="Gene3D" id="3.30.1490.20">
    <property type="entry name" value="ATP-grasp fold, A domain"/>
    <property type="match status" value="1"/>
</dbReference>
<dbReference type="InterPro" id="IPR054481">
    <property type="entry name" value="GWD1_pHisD"/>
</dbReference>
<evidence type="ECO:0000256" key="4">
    <source>
        <dbReference type="ARBA" id="ARBA00011738"/>
    </source>
</evidence>
<dbReference type="EC" id="2.7.9.4" evidence="15"/>
<evidence type="ECO:0000256" key="10">
    <source>
        <dbReference type="ARBA" id="ARBA00022777"/>
    </source>
</evidence>
<dbReference type="InterPro" id="IPR056301">
    <property type="entry name" value="GWD-like_N_Ig"/>
</dbReference>
<dbReference type="InterPro" id="IPR055495">
    <property type="entry name" value="CWD_DUF7067"/>
</dbReference>
<dbReference type="Pfam" id="PF01326">
    <property type="entry name" value="PPDK_N"/>
    <property type="match status" value="1"/>
</dbReference>
<keyword evidence="16" id="KW-1133">Transmembrane helix</keyword>
<evidence type="ECO:0000256" key="13">
    <source>
        <dbReference type="ARBA" id="ARBA00022946"/>
    </source>
</evidence>
<organism evidence="21 22">
    <name type="scientific">Actinidia rufa</name>
    <dbReference type="NCBI Taxonomy" id="165716"/>
    <lineage>
        <taxon>Eukaryota</taxon>
        <taxon>Viridiplantae</taxon>
        <taxon>Streptophyta</taxon>
        <taxon>Embryophyta</taxon>
        <taxon>Tracheophyta</taxon>
        <taxon>Spermatophyta</taxon>
        <taxon>Magnoliopsida</taxon>
        <taxon>eudicotyledons</taxon>
        <taxon>Gunneridae</taxon>
        <taxon>Pentapetalae</taxon>
        <taxon>asterids</taxon>
        <taxon>Ericales</taxon>
        <taxon>Actinidiaceae</taxon>
        <taxon>Actinidia</taxon>
    </lineage>
</organism>
<evidence type="ECO:0000259" key="20">
    <source>
        <dbReference type="Pfam" id="PF23229"/>
    </source>
</evidence>
<keyword evidence="13" id="KW-0809">Transit peptide</keyword>
<evidence type="ECO:0000256" key="5">
    <source>
        <dbReference type="ARBA" id="ARBA00022528"/>
    </source>
</evidence>
<dbReference type="FunFam" id="3.30.1490.20:FF:000033">
    <property type="entry name" value="alpha-glucan water dikinase, chloroplastic isoform X2"/>
    <property type="match status" value="1"/>
</dbReference>
<keyword evidence="22" id="KW-1185">Reference proteome</keyword>
<keyword evidence="8" id="KW-0479">Metal-binding</keyword>
<name>A0A7J0EY96_9ERIC</name>
<feature type="domain" description="Pyruvate phosphate dikinase AMP/ATP-binding" evidence="17">
    <location>
        <begin position="1181"/>
        <end position="1356"/>
    </location>
</feature>
<dbReference type="Pfam" id="PF23166">
    <property type="entry name" value="Ig_N_CWD1"/>
    <property type="match status" value="2"/>
</dbReference>
<keyword evidence="12" id="KW-0460">Magnesium</keyword>
<comment type="cofactor">
    <cofactor evidence="1">
        <name>Mg(2+)</name>
        <dbReference type="ChEBI" id="CHEBI:18420"/>
    </cofactor>
</comment>
<comment type="caution">
    <text evidence="21">The sequence shown here is derived from an EMBL/GenBank/DDBJ whole genome shotgun (WGS) entry which is preliminary data.</text>
</comment>
<feature type="transmembrane region" description="Helical" evidence="16">
    <location>
        <begin position="1407"/>
        <end position="1427"/>
    </location>
</feature>
<evidence type="ECO:0000259" key="19">
    <source>
        <dbReference type="Pfam" id="PF23166"/>
    </source>
</evidence>
<dbReference type="Gene3D" id="3.30.470.20">
    <property type="entry name" value="ATP-grasp fold, B domain"/>
    <property type="match status" value="1"/>
</dbReference>
<evidence type="ECO:0000259" key="18">
    <source>
        <dbReference type="Pfam" id="PF22973"/>
    </source>
</evidence>
<dbReference type="Proteomes" id="UP000585474">
    <property type="component" value="Unassembled WGS sequence"/>
</dbReference>
<evidence type="ECO:0000256" key="14">
    <source>
        <dbReference type="ARBA" id="ARBA00023277"/>
    </source>
</evidence>
<feature type="domain" description="Alpha-glucan water dikinase-like N-terminal Ig-like" evidence="19">
    <location>
        <begin position="88"/>
        <end position="156"/>
    </location>
</feature>
<evidence type="ECO:0000313" key="22">
    <source>
        <dbReference type="Proteomes" id="UP000585474"/>
    </source>
</evidence>
<comment type="similarity">
    <text evidence="3">Belongs to the PEP-utilizing enzyme family.</text>
</comment>
<reference evidence="21 22" key="1">
    <citation type="submission" date="2019-07" db="EMBL/GenBank/DDBJ databases">
        <title>De Novo Assembly of kiwifruit Actinidia rufa.</title>
        <authorList>
            <person name="Sugita-Konishi S."/>
            <person name="Sato K."/>
            <person name="Mori E."/>
            <person name="Abe Y."/>
            <person name="Kisaki G."/>
            <person name="Hamano K."/>
            <person name="Suezawa K."/>
            <person name="Otani M."/>
            <person name="Fukuda T."/>
            <person name="Manabe T."/>
            <person name="Gomi K."/>
            <person name="Tabuchi M."/>
            <person name="Akimitsu K."/>
            <person name="Kataoka I."/>
        </authorList>
    </citation>
    <scope>NUCLEOTIDE SEQUENCE [LARGE SCALE GENOMIC DNA]</scope>
    <source>
        <strain evidence="22">cv. Fuchu</strain>
    </source>
</reference>
<evidence type="ECO:0000256" key="11">
    <source>
        <dbReference type="ARBA" id="ARBA00022840"/>
    </source>
</evidence>
<gene>
    <name evidence="21" type="ORF">Acr_07g0015960</name>
</gene>
<evidence type="ECO:0000259" key="17">
    <source>
        <dbReference type="Pfam" id="PF01326"/>
    </source>
</evidence>
<evidence type="ECO:0000256" key="15">
    <source>
        <dbReference type="ARBA" id="ARBA00066331"/>
    </source>
</evidence>
<evidence type="ECO:0000256" key="9">
    <source>
        <dbReference type="ARBA" id="ARBA00022741"/>
    </source>
</evidence>
<evidence type="ECO:0000256" key="16">
    <source>
        <dbReference type="SAM" id="Phobius"/>
    </source>
</evidence>
<keyword evidence="14" id="KW-0119">Carbohydrate metabolism</keyword>
<dbReference type="Pfam" id="PF22973">
    <property type="entry name" value="GWD1_pHisD"/>
    <property type="match status" value="1"/>
</dbReference>
<keyword evidence="10 21" id="KW-0418">Kinase</keyword>
<dbReference type="InterPro" id="IPR002192">
    <property type="entry name" value="PPDK_AMP/ATP-bd"/>
</dbReference>
<evidence type="ECO:0000256" key="12">
    <source>
        <dbReference type="ARBA" id="ARBA00022842"/>
    </source>
</evidence>
<comment type="subunit">
    <text evidence="4">Homodimer.</text>
</comment>
<protein>
    <recommendedName>
        <fullName evidence="15">alpha-glucan, water dikinase</fullName>
        <ecNumber evidence="15">2.7.9.4</ecNumber>
    </recommendedName>
</protein>
<keyword evidence="16" id="KW-0812">Transmembrane</keyword>
<dbReference type="EMBL" id="BJWL01000007">
    <property type="protein sequence ID" value="GFY91400.1"/>
    <property type="molecule type" value="Genomic_DNA"/>
</dbReference>
<comment type="subcellular location">
    <subcellularLocation>
        <location evidence="2">Plastid</location>
        <location evidence="2">Chloroplast</location>
    </subcellularLocation>
</comment>
<dbReference type="GO" id="GO:0050521">
    <property type="term" value="F:alpha-glucan, water dikinase activity"/>
    <property type="evidence" value="ECO:0007669"/>
    <property type="project" value="UniProtKB-EC"/>
</dbReference>
<evidence type="ECO:0000256" key="6">
    <source>
        <dbReference type="ARBA" id="ARBA00022640"/>
    </source>
</evidence>
<keyword evidence="21" id="KW-0670">Pyruvate</keyword>
<feature type="domain" description="DUF7067" evidence="20">
    <location>
        <begin position="202"/>
        <end position="257"/>
    </location>
</feature>
<evidence type="ECO:0000256" key="7">
    <source>
        <dbReference type="ARBA" id="ARBA00022679"/>
    </source>
</evidence>
<proteinExistence type="inferred from homology"/>
<evidence type="ECO:0000256" key="8">
    <source>
        <dbReference type="ARBA" id="ARBA00022723"/>
    </source>
</evidence>
<evidence type="ECO:0000256" key="1">
    <source>
        <dbReference type="ARBA" id="ARBA00001946"/>
    </source>
</evidence>
<dbReference type="SUPFAM" id="SSF56059">
    <property type="entry name" value="Glutathione synthetase ATP-binding domain-like"/>
    <property type="match status" value="1"/>
</dbReference>
<keyword evidence="11" id="KW-0067">ATP-binding</keyword>
<dbReference type="PANTHER" id="PTHR46999">
    <property type="entry name" value="ALPHA-GLUCAN WATER DIKINASE 1, CHLOROPLASTIC-RELATED"/>
    <property type="match status" value="1"/>
</dbReference>
<dbReference type="OrthoDB" id="6123450at2759"/>
<keyword evidence="5" id="KW-0150">Chloroplast</keyword>
<sequence length="1431" mass="159574">MSDSIGHNFVHQSLLAPTVLEHQSKINSSCMVGNTLFKVQASSQIRKSPITTKFRGSYLNVRKSKLTVGTHRVNSAFPQAALATDLPSQVHISAPTPGSASQISIQVTNGSVPLVLHWGAIQNRKEKWVLPTRRPEGTTVYKNKALRSPFVKVEYEAARHELLEEIARGTSIQDLRARITNKNNTSESKKKISSETKNQIPDDLVQIHAYIRWEKAGKPNYSPDQQLKEFEEARKELQIELDKGISVDEIQKKITKGEIQTKVAKQLERKYFTVEKIQRKKRDLMQLLNKYAAGSVEEKILVEPQALSTIECFAKEKEKQGGGPIIKKKIFRLDDKELLVLVTKPAGKTKVHLATDLRGPVTLHWALSRNPGEWLAPPPSLLPPLSTSTENAIDTQFVCISDDPSYKVQSVEIEIGDESFVGMPFVLLSGRRWIKNKGSDFYVEFGVGSKQALKDAGDGRGTAKALLDEIAGLESEAQKSFMHRAVVGLRKRALLLRIRFNIAADLVAQAKDAGELDFAGILVWMRFMATRQLIWNKNYNVKPREISKAQDRLTDLLQNIYRTHPHYRELLRMILSTVGRGGEGDVGQRIRDEILVVQRNNDCKGGMMEEWHQKLHNNTSPDDVVICQALIDHIKSDFDVSVYWKTLNENGITKERLLSYDRAIHSEPNFRRDQKDSLLRDLGNYMRTLKAVHSGADLESAISNCMGYRSEGQGFMVRVQINPISGLPSGFPELLQFVLEHVEDKSVEALLEGLLEAREELRPVLSQSNDRLKDLLFLDIALDSCVRTAIERGYEELNSAKPEKIMYFIALVLENLALSTDDNEDLIYCLKGWNQAFSMLTNGDNQWALYAKSVLDRTRLALASKAEWYHHLLQPSAEYLGSRLGVDQWAVNIFTEEIIRAGSAASLSSLHNRLDPVLRETANLGSWQVISPVEAVGYVVVVDELLAVQNKSYEQPTILVAKSVKGEEEIPDGTVAVLTPDMPDVLSHVSVRARNSKVCFATCFDPNISADLQANEGKLFHLKPTSADVVYSKVEGDLKTGSSTIFKEGDPFPAIKLVKKQFDGKYAISSEEFTSEMVGAKSRNIAYLKGKVPSWVGIPTSVALPFGVFENVISTRLNQGVAEKLQFLKKKLGEGDFSALGEIRKTVLELTAPSQLVQELKNKMQTSGMPWPGDEGQQRWEQAWMAIKKVWASKWNERAYFSTKKVKLDHDYLCMAVLIQEIINADYAFVIHTTNPSSGDSSEIYAEVLGYPSKPIGLFIRRSIIFRSDSNGEDLEGYAGAGLYDSVPMDEEEKVVLDYSSDPLIMDPNFRQSILSSIACAGSAIEELYGSPQDIEGVVRDGKIYVVQTRPQILWQFPGTKYSKLPSIEEAENDSANAIGVPPSSTHANAGLPNAVQGNKTRYGGHGRAIFCLSLGLAMALVLLTVCKWAL</sequence>
<dbReference type="PANTHER" id="PTHR46999:SF1">
    <property type="entry name" value="ALPHA-GLUCAN WATER DIKINASE 1, CHLOROPLASTIC"/>
    <property type="match status" value="1"/>
</dbReference>
<dbReference type="GO" id="GO:0005524">
    <property type="term" value="F:ATP binding"/>
    <property type="evidence" value="ECO:0007669"/>
    <property type="project" value="UniProtKB-KW"/>
</dbReference>
<dbReference type="Pfam" id="PF23229">
    <property type="entry name" value="DUF7067"/>
    <property type="match status" value="1"/>
</dbReference>
<accession>A0A7J0EY96</accession>
<dbReference type="InterPro" id="IPR013815">
    <property type="entry name" value="ATP_grasp_subdomain_1"/>
</dbReference>
<evidence type="ECO:0000256" key="2">
    <source>
        <dbReference type="ARBA" id="ARBA00004229"/>
    </source>
</evidence>
<keyword evidence="7" id="KW-0808">Transferase</keyword>
<evidence type="ECO:0000313" key="21">
    <source>
        <dbReference type="EMBL" id="GFY91400.1"/>
    </source>
</evidence>
<feature type="domain" description="Alpha-glucan water dikinase phosphohistidine-like" evidence="18">
    <location>
        <begin position="926"/>
        <end position="1035"/>
    </location>
</feature>
<keyword evidence="16" id="KW-0472">Membrane</keyword>